<feature type="region of interest" description="Disordered" evidence="6">
    <location>
        <begin position="290"/>
        <end position="326"/>
    </location>
</feature>
<evidence type="ECO:0000256" key="1">
    <source>
        <dbReference type="ARBA" id="ARBA00004141"/>
    </source>
</evidence>
<accession>F3NB81</accession>
<proteinExistence type="inferred from homology"/>
<feature type="transmembrane region" description="Helical" evidence="7">
    <location>
        <begin position="268"/>
        <end position="289"/>
    </location>
</feature>
<feature type="transmembrane region" description="Helical" evidence="7">
    <location>
        <begin position="66"/>
        <end position="86"/>
    </location>
</feature>
<feature type="transmembrane region" description="Helical" evidence="7">
    <location>
        <begin position="214"/>
        <end position="235"/>
    </location>
</feature>
<dbReference type="SUPFAM" id="SSF103481">
    <property type="entry name" value="Multidrug resistance efflux transporter EmrE"/>
    <property type="match status" value="2"/>
</dbReference>
<keyword evidence="8" id="KW-0732">Signal</keyword>
<feature type="chain" id="PRO_5038522687" evidence="8">
    <location>
        <begin position="18"/>
        <end position="397"/>
    </location>
</feature>
<feature type="signal peptide" evidence="8">
    <location>
        <begin position="1"/>
        <end position="17"/>
    </location>
</feature>
<keyword evidence="5 7" id="KW-0472">Membrane</keyword>
<feature type="transmembrane region" description="Helical" evidence="7">
    <location>
        <begin position="28"/>
        <end position="45"/>
    </location>
</feature>
<dbReference type="PANTHER" id="PTHR32322">
    <property type="entry name" value="INNER MEMBRANE TRANSPORTER"/>
    <property type="match status" value="1"/>
</dbReference>
<dbReference type="EMBL" id="AEYX01000002">
    <property type="protein sequence ID" value="EGG49540.1"/>
    <property type="molecule type" value="Genomic_DNA"/>
</dbReference>
<dbReference type="eggNOG" id="COG0697">
    <property type="taxonomic scope" value="Bacteria"/>
</dbReference>
<comment type="subcellular location">
    <subcellularLocation>
        <location evidence="1">Membrane</location>
        <topology evidence="1">Multi-pass membrane protein</topology>
    </subcellularLocation>
</comment>
<feature type="transmembrane region" description="Helical" evidence="7">
    <location>
        <begin position="149"/>
        <end position="169"/>
    </location>
</feature>
<feature type="transmembrane region" description="Helical" evidence="7">
    <location>
        <begin position="242"/>
        <end position="262"/>
    </location>
</feature>
<evidence type="ECO:0000256" key="5">
    <source>
        <dbReference type="ARBA" id="ARBA00023136"/>
    </source>
</evidence>
<gene>
    <name evidence="10" type="ORF">SGM_0615</name>
</gene>
<name>F3NB81_9ACTN</name>
<dbReference type="PANTHER" id="PTHR32322:SF2">
    <property type="entry name" value="EAMA DOMAIN-CONTAINING PROTEIN"/>
    <property type="match status" value="1"/>
</dbReference>
<comment type="caution">
    <text evidence="10">The sequence shown here is derived from an EMBL/GenBank/DDBJ whole genome shotgun (WGS) entry which is preliminary data.</text>
</comment>
<protein>
    <submittedName>
        <fullName evidence="10">Putative integral membrane protein</fullName>
    </submittedName>
</protein>
<dbReference type="Proteomes" id="UP000003022">
    <property type="component" value="Unassembled WGS sequence"/>
</dbReference>
<keyword evidence="3 7" id="KW-0812">Transmembrane</keyword>
<evidence type="ECO:0000256" key="8">
    <source>
        <dbReference type="SAM" id="SignalP"/>
    </source>
</evidence>
<feature type="transmembrane region" description="Helical" evidence="7">
    <location>
        <begin position="92"/>
        <end position="113"/>
    </location>
</feature>
<dbReference type="GO" id="GO:0016020">
    <property type="term" value="C:membrane"/>
    <property type="evidence" value="ECO:0007669"/>
    <property type="project" value="UniProtKB-SubCell"/>
</dbReference>
<evidence type="ECO:0000259" key="9">
    <source>
        <dbReference type="Pfam" id="PF00892"/>
    </source>
</evidence>
<dbReference type="InterPro" id="IPR000620">
    <property type="entry name" value="EamA_dom"/>
</dbReference>
<organism evidence="10 11">
    <name type="scientific">Streptomyces griseoaurantiacus M045</name>
    <dbReference type="NCBI Taxonomy" id="996637"/>
    <lineage>
        <taxon>Bacteria</taxon>
        <taxon>Bacillati</taxon>
        <taxon>Actinomycetota</taxon>
        <taxon>Actinomycetes</taxon>
        <taxon>Kitasatosporales</taxon>
        <taxon>Streptomycetaceae</taxon>
        <taxon>Streptomyces</taxon>
        <taxon>Streptomyces aurantiacus group</taxon>
    </lineage>
</organism>
<dbReference type="STRING" id="996637.SGM_0615"/>
<keyword evidence="11" id="KW-1185">Reference proteome</keyword>
<feature type="transmembrane region" description="Helical" evidence="7">
    <location>
        <begin position="125"/>
        <end position="143"/>
    </location>
</feature>
<evidence type="ECO:0000313" key="11">
    <source>
        <dbReference type="Proteomes" id="UP000003022"/>
    </source>
</evidence>
<keyword evidence="4 7" id="KW-1133">Transmembrane helix</keyword>
<evidence type="ECO:0000256" key="2">
    <source>
        <dbReference type="ARBA" id="ARBA00007362"/>
    </source>
</evidence>
<evidence type="ECO:0000256" key="4">
    <source>
        <dbReference type="ARBA" id="ARBA00022989"/>
    </source>
</evidence>
<sequence>MMAVAVLSISATAPLTAAASAPALAMAFWRNALGFTTLGPFLLVLRRREAVRVARGERGLLRREQWRPLAFGFLAATSLALHFAAFMTSTRMTSVAMSTALVATQPVWQALIAAGQGVRVSRRTWAGLTLAVVGAVAAAGLDIKSGGTALMGDLLALAGAVAQAAYTALSQKARADVSTPLFSTFSSLVCGLELLAICLLSGTPLTGLDRSTQLSLLGLLLLPQLLGLGSMNFALGRTSATTMSVLLLLETPVAALAAWWLMGQSIEAAAMPGLLLIIVGVTVVVTSGNQEQGAPLRSRHREESSPYPGYAPYPPHLPSTNGAPTAGEWEYSLPARALVDDWPTPPRPQPLGNRAGWDPRVDWAGLDEYDSPTITLTYHGAGAFTTMSLRRPGAGPQ</sequence>
<comment type="similarity">
    <text evidence="2">Belongs to the EamA transporter family.</text>
</comment>
<dbReference type="Pfam" id="PF00892">
    <property type="entry name" value="EamA"/>
    <property type="match status" value="2"/>
</dbReference>
<evidence type="ECO:0000256" key="3">
    <source>
        <dbReference type="ARBA" id="ARBA00022692"/>
    </source>
</evidence>
<dbReference type="InterPro" id="IPR050638">
    <property type="entry name" value="AA-Vitamin_Transporters"/>
</dbReference>
<dbReference type="AlphaFoldDB" id="F3NB81"/>
<dbReference type="InterPro" id="IPR037185">
    <property type="entry name" value="EmrE-like"/>
</dbReference>
<evidence type="ECO:0000256" key="6">
    <source>
        <dbReference type="SAM" id="MobiDB-lite"/>
    </source>
</evidence>
<reference evidence="10 11" key="1">
    <citation type="journal article" date="2011" name="J. Bacteriol.">
        <title>Draft genome sequence of the marine bacterium Streptomyces griseoaurantiacus M045, which produces novel manumycin-type antibiotics with a pABA core component.</title>
        <authorList>
            <person name="Li F."/>
            <person name="Jiang P."/>
            <person name="Zheng H."/>
            <person name="Wang S."/>
            <person name="Zhao G."/>
            <person name="Qin S."/>
            <person name="Liu Z."/>
        </authorList>
    </citation>
    <scope>NUCLEOTIDE SEQUENCE [LARGE SCALE GENOMIC DNA]</scope>
    <source>
        <strain evidence="10 11">M045</strain>
    </source>
</reference>
<feature type="domain" description="EamA" evidence="9">
    <location>
        <begin position="151"/>
        <end position="285"/>
    </location>
</feature>
<evidence type="ECO:0000256" key="7">
    <source>
        <dbReference type="SAM" id="Phobius"/>
    </source>
</evidence>
<feature type="transmembrane region" description="Helical" evidence="7">
    <location>
        <begin position="181"/>
        <end position="202"/>
    </location>
</feature>
<evidence type="ECO:0000313" key="10">
    <source>
        <dbReference type="EMBL" id="EGG49540.1"/>
    </source>
</evidence>
<feature type="domain" description="EamA" evidence="9">
    <location>
        <begin position="2"/>
        <end position="136"/>
    </location>
</feature>